<dbReference type="EMBL" id="CAJNOQ010007816">
    <property type="protein sequence ID" value="CAF1179787.1"/>
    <property type="molecule type" value="Genomic_DNA"/>
</dbReference>
<proteinExistence type="predicted"/>
<dbReference type="AlphaFoldDB" id="A0A814UUF2"/>
<evidence type="ECO:0000313" key="1">
    <source>
        <dbReference type="EMBL" id="CAF1179787.1"/>
    </source>
</evidence>
<accession>A0A814UUF2</accession>
<organism evidence="1 3">
    <name type="scientific">Didymodactylos carnosus</name>
    <dbReference type="NCBI Taxonomy" id="1234261"/>
    <lineage>
        <taxon>Eukaryota</taxon>
        <taxon>Metazoa</taxon>
        <taxon>Spiralia</taxon>
        <taxon>Gnathifera</taxon>
        <taxon>Rotifera</taxon>
        <taxon>Eurotatoria</taxon>
        <taxon>Bdelloidea</taxon>
        <taxon>Philodinida</taxon>
        <taxon>Philodinidae</taxon>
        <taxon>Didymodactylos</taxon>
    </lineage>
</organism>
<reference evidence="1" key="1">
    <citation type="submission" date="2021-02" db="EMBL/GenBank/DDBJ databases">
        <authorList>
            <person name="Nowell W R."/>
        </authorList>
    </citation>
    <scope>NUCLEOTIDE SEQUENCE</scope>
</reference>
<dbReference type="EMBL" id="CAJOBC010007818">
    <property type="protein sequence ID" value="CAF3944126.1"/>
    <property type="molecule type" value="Genomic_DNA"/>
</dbReference>
<dbReference type="Proteomes" id="UP000663829">
    <property type="component" value="Unassembled WGS sequence"/>
</dbReference>
<dbReference type="OrthoDB" id="9990982at2759"/>
<comment type="caution">
    <text evidence="1">The sequence shown here is derived from an EMBL/GenBank/DDBJ whole genome shotgun (WGS) entry which is preliminary data.</text>
</comment>
<evidence type="ECO:0000313" key="3">
    <source>
        <dbReference type="Proteomes" id="UP000663829"/>
    </source>
</evidence>
<sequence length="195" mass="23270">MINMKLAFPPTYVCYDEELCDFLQTTFRYKNKTCRMDYQIGFKSNIKYYIWKSLNDIIKSYFHRCLTRYEKESSIENNSLYCCKNSLKCISKHQIVDGIFNCYLNDDEKQFELSCTMNNTRRFKCPNENICYSLLFPKTCPSITSSLKLSDISFHEICHRIIHLLPETINGENHTDETECQYWPCSIIYTRCNLF</sequence>
<name>A0A814UUF2_9BILA</name>
<keyword evidence="3" id="KW-1185">Reference proteome</keyword>
<gene>
    <name evidence="1" type="ORF">GPM918_LOCUS22638</name>
    <name evidence="2" type="ORF">SRO942_LOCUS22640</name>
</gene>
<protein>
    <submittedName>
        <fullName evidence="1">Uncharacterized protein</fullName>
    </submittedName>
</protein>
<evidence type="ECO:0000313" key="2">
    <source>
        <dbReference type="EMBL" id="CAF3944126.1"/>
    </source>
</evidence>
<dbReference type="Proteomes" id="UP000681722">
    <property type="component" value="Unassembled WGS sequence"/>
</dbReference>